<comment type="caution">
    <text evidence="1">The sequence shown here is derived from an EMBL/GenBank/DDBJ whole genome shotgun (WGS) entry which is preliminary data.</text>
</comment>
<evidence type="ECO:0000313" key="1">
    <source>
        <dbReference type="EMBL" id="PZW37906.1"/>
    </source>
</evidence>
<accession>A0A2W7JSJ8</accession>
<protein>
    <submittedName>
        <fullName evidence="1">Uncharacterized protein</fullName>
    </submittedName>
</protein>
<keyword evidence="2" id="KW-1185">Reference proteome</keyword>
<dbReference type="AlphaFoldDB" id="A0A2W7JSJ8"/>
<organism evidence="1 2">
    <name type="scientific">Mesonia algae</name>
    <dbReference type="NCBI Taxonomy" id="213248"/>
    <lineage>
        <taxon>Bacteria</taxon>
        <taxon>Pseudomonadati</taxon>
        <taxon>Bacteroidota</taxon>
        <taxon>Flavobacteriia</taxon>
        <taxon>Flavobacteriales</taxon>
        <taxon>Flavobacteriaceae</taxon>
        <taxon>Mesonia</taxon>
    </lineage>
</organism>
<gene>
    <name evidence="1" type="ORF">LX95_02698</name>
</gene>
<sequence>MKLKTYIAFILCILFCSKLLLVEAKAFSLWDNVDGITLTNPYCKKKNAKSSSKELDVSASKDHSLLVFSFTCQQNFQLTSPYQEIWFQEKQVKEYAYQHPQILVLFKELQLPPPKLV</sequence>
<evidence type="ECO:0000313" key="2">
    <source>
        <dbReference type="Proteomes" id="UP000249542"/>
    </source>
</evidence>
<dbReference type="EMBL" id="QKYV01000009">
    <property type="protein sequence ID" value="PZW37906.1"/>
    <property type="molecule type" value="Genomic_DNA"/>
</dbReference>
<dbReference type="Proteomes" id="UP000249542">
    <property type="component" value="Unassembled WGS sequence"/>
</dbReference>
<name>A0A2W7JSJ8_9FLAO</name>
<proteinExistence type="predicted"/>
<reference evidence="1 2" key="1">
    <citation type="submission" date="2018-06" db="EMBL/GenBank/DDBJ databases">
        <title>Genomic Encyclopedia of Archaeal and Bacterial Type Strains, Phase II (KMG-II): from individual species to whole genera.</title>
        <authorList>
            <person name="Goeker M."/>
        </authorList>
    </citation>
    <scope>NUCLEOTIDE SEQUENCE [LARGE SCALE GENOMIC DNA]</scope>
    <source>
        <strain evidence="1 2">DSM 15361</strain>
    </source>
</reference>